<comment type="caution">
    <text evidence="10">Lacks conserved residue(s) required for the propagation of feature annotation.</text>
</comment>
<organism evidence="11 12">
    <name type="scientific">Stomoxys calcitrans</name>
    <name type="common">Stable fly</name>
    <name type="synonym">Conops calcitrans</name>
    <dbReference type="NCBI Taxonomy" id="35570"/>
    <lineage>
        <taxon>Eukaryota</taxon>
        <taxon>Metazoa</taxon>
        <taxon>Ecdysozoa</taxon>
        <taxon>Arthropoda</taxon>
        <taxon>Hexapoda</taxon>
        <taxon>Insecta</taxon>
        <taxon>Pterygota</taxon>
        <taxon>Neoptera</taxon>
        <taxon>Endopterygota</taxon>
        <taxon>Diptera</taxon>
        <taxon>Brachycera</taxon>
        <taxon>Muscomorpha</taxon>
        <taxon>Muscoidea</taxon>
        <taxon>Muscidae</taxon>
        <taxon>Stomoxys</taxon>
    </lineage>
</organism>
<keyword evidence="4 10" id="KW-0812">Transmembrane</keyword>
<feature type="transmembrane region" description="Helical" evidence="10">
    <location>
        <begin position="164"/>
        <end position="197"/>
    </location>
</feature>
<dbReference type="GO" id="GO:0007165">
    <property type="term" value="P:signal transduction"/>
    <property type="evidence" value="ECO:0007669"/>
    <property type="project" value="UniProtKB-KW"/>
</dbReference>
<comment type="subcellular location">
    <subcellularLocation>
        <location evidence="1 10">Cell membrane</location>
        <topology evidence="1 10">Multi-pass membrane protein</topology>
    </subcellularLocation>
</comment>
<evidence type="ECO:0000256" key="2">
    <source>
        <dbReference type="ARBA" id="ARBA00022475"/>
    </source>
</evidence>
<dbReference type="KEGG" id="scac:106087773"/>
<protein>
    <recommendedName>
        <fullName evidence="10">Odorant receptor</fullName>
    </recommendedName>
</protein>
<evidence type="ECO:0000256" key="4">
    <source>
        <dbReference type="ARBA" id="ARBA00022692"/>
    </source>
</evidence>
<dbReference type="STRING" id="35570.A0A1I8NX59"/>
<keyword evidence="12" id="KW-1185">Reference proteome</keyword>
<evidence type="ECO:0000256" key="9">
    <source>
        <dbReference type="ARBA" id="ARBA00023224"/>
    </source>
</evidence>
<dbReference type="Proteomes" id="UP000095300">
    <property type="component" value="Unassembled WGS sequence"/>
</dbReference>
<feature type="transmembrane region" description="Helical" evidence="10">
    <location>
        <begin position="124"/>
        <end position="144"/>
    </location>
</feature>
<evidence type="ECO:0000256" key="7">
    <source>
        <dbReference type="ARBA" id="ARBA00023136"/>
    </source>
</evidence>
<dbReference type="OrthoDB" id="8185860at2759"/>
<name>A0A1I8NX59_STOCA</name>
<keyword evidence="7 10" id="KW-0472">Membrane</keyword>
<accession>A0A1I8NX59</accession>
<dbReference type="GO" id="GO:0004984">
    <property type="term" value="F:olfactory receptor activity"/>
    <property type="evidence" value="ECO:0007669"/>
    <property type="project" value="InterPro"/>
</dbReference>
<evidence type="ECO:0000256" key="6">
    <source>
        <dbReference type="ARBA" id="ARBA00022989"/>
    </source>
</evidence>
<gene>
    <name evidence="11" type="primary">106087773</name>
</gene>
<evidence type="ECO:0000256" key="10">
    <source>
        <dbReference type="RuleBase" id="RU351113"/>
    </source>
</evidence>
<evidence type="ECO:0000256" key="8">
    <source>
        <dbReference type="ARBA" id="ARBA00023170"/>
    </source>
</evidence>
<keyword evidence="5 10" id="KW-0552">Olfaction</keyword>
<dbReference type="EnsemblMetazoa" id="SCAU002817-RA">
    <property type="protein sequence ID" value="SCAU002817-PA"/>
    <property type="gene ID" value="SCAU002817"/>
</dbReference>
<keyword evidence="3 10" id="KW-0716">Sensory transduction</keyword>
<comment type="similarity">
    <text evidence="10">Belongs to the insect chemoreceptor superfamily. Heteromeric odorant receptor channel (TC 1.A.69) family.</text>
</comment>
<dbReference type="InterPro" id="IPR004117">
    <property type="entry name" value="7tm6_olfct_rcpt"/>
</dbReference>
<dbReference type="GO" id="GO:0005886">
    <property type="term" value="C:plasma membrane"/>
    <property type="evidence" value="ECO:0007669"/>
    <property type="project" value="UniProtKB-SubCell"/>
</dbReference>
<dbReference type="AlphaFoldDB" id="A0A1I8NX59"/>
<evidence type="ECO:0000256" key="5">
    <source>
        <dbReference type="ARBA" id="ARBA00022725"/>
    </source>
</evidence>
<dbReference type="VEuPathDB" id="VectorBase:SCAU002817"/>
<sequence length="428" mass="49032">MKFMGQVPIKLENYFPSPLKALCRRLAMCYCVFCVFSNLHLSLLYMKTTLDMLESGELEEITDALTMAIIFSFSTFATCYWLIRSQTLLKFISKVNREYRHHSLAGLTFVSAKQSIRLAHKVSLYWLISCTVGVVSWALAPLLLGSHTLPLKCWYPFDPLKPGLYTFIYATQVWCQFLMGCIFGNGSALFVSVVVIMLGQFDVLYCSLKNVTHHAQLLTGEDLNILRKIQQELPKSQDDELNQYALLIEHPTNLKELSVSKMTHNANLGQALHDSLVECVHIHQFILQSCDTLEMLYNPYCLVKSLQITLQLCLLAFVGVAGERSAMRAINLVQYLMLTLSELLMFTYCGEMLSSHSIRAGEAFWRSQWWINGHLYKNDILMFLVNTRRMVKLTAGKFYLMDVQRLRSVITQAFSFLTLLQKLAEKNQ</sequence>
<keyword evidence="6 10" id="KW-1133">Transmembrane helix</keyword>
<keyword evidence="8 10" id="KW-0675">Receptor</keyword>
<evidence type="ECO:0000313" key="11">
    <source>
        <dbReference type="EnsemblMetazoa" id="SCAU002817-PA"/>
    </source>
</evidence>
<keyword evidence="9 10" id="KW-0807">Transducer</keyword>
<dbReference type="GO" id="GO:0005549">
    <property type="term" value="F:odorant binding"/>
    <property type="evidence" value="ECO:0007669"/>
    <property type="project" value="InterPro"/>
</dbReference>
<dbReference type="Pfam" id="PF02949">
    <property type="entry name" value="7tm_6"/>
    <property type="match status" value="1"/>
</dbReference>
<evidence type="ECO:0000256" key="3">
    <source>
        <dbReference type="ARBA" id="ARBA00022606"/>
    </source>
</evidence>
<proteinExistence type="inferred from homology"/>
<reference evidence="11" key="1">
    <citation type="submission" date="2020-05" db="UniProtKB">
        <authorList>
            <consortium name="EnsemblMetazoa"/>
        </authorList>
    </citation>
    <scope>IDENTIFICATION</scope>
    <source>
        <strain evidence="11">USDA</strain>
    </source>
</reference>
<evidence type="ECO:0000256" key="1">
    <source>
        <dbReference type="ARBA" id="ARBA00004651"/>
    </source>
</evidence>
<feature type="transmembrane region" description="Helical" evidence="10">
    <location>
        <begin position="26"/>
        <end position="45"/>
    </location>
</feature>
<dbReference type="PANTHER" id="PTHR21137:SF42">
    <property type="entry name" value="ODORANT RECEPTOR 83A"/>
    <property type="match status" value="1"/>
</dbReference>
<keyword evidence="2" id="KW-1003">Cell membrane</keyword>
<evidence type="ECO:0000313" key="12">
    <source>
        <dbReference type="Proteomes" id="UP000095300"/>
    </source>
</evidence>
<feature type="transmembrane region" description="Helical" evidence="10">
    <location>
        <begin position="65"/>
        <end position="83"/>
    </location>
</feature>
<dbReference type="PANTHER" id="PTHR21137">
    <property type="entry name" value="ODORANT RECEPTOR"/>
    <property type="match status" value="1"/>
</dbReference>